<sequence>MVSQIKDILSSVYTKRNILFFLTVLGVNHAHAQIPGDVLLNMNYENGLLDSGITGVIITNATASDAAYIVQPGATGNYAIAHKVMYGNTGYYSNDNWRSESSANLLKVANFLPGDERRYEFSVLLKDWTPWKAGDPINETNIFQLKVSGGAGVPLQVRTQRNALRLRFATENNVPSIDILSDVRPYVNQWMHFRIDVKWTTTNTGYMKTYMKLPGQNEYTLVDEKTNYRTYSGDGFGGQHGYIKWGIYVTPPDITRVAYHDDIKVIYLGGPAVQHFERKSNDIIYANHSHLLK</sequence>
<gene>
    <name evidence="1" type="ORF">BBI01_02940</name>
</gene>
<evidence type="ECO:0000313" key="2">
    <source>
        <dbReference type="Proteomes" id="UP000092651"/>
    </source>
</evidence>
<reference evidence="1 2" key="1">
    <citation type="submission" date="2016-07" db="EMBL/GenBank/DDBJ databases">
        <authorList>
            <person name="Jeong J.-J."/>
            <person name="Kim D.W."/>
            <person name="Sang M.K."/>
            <person name="Choi I.-G."/>
            <person name="Kim K.D."/>
        </authorList>
    </citation>
    <scope>NUCLEOTIDE SEQUENCE [LARGE SCALE GENOMIC DNA]</scope>
    <source>
        <strain evidence="1 2">UTM-3</strain>
    </source>
</reference>
<comment type="caution">
    <text evidence="1">The sequence shown here is derived from an EMBL/GenBank/DDBJ whole genome shotgun (WGS) entry which is preliminary data.</text>
</comment>
<keyword evidence="2" id="KW-1185">Reference proteome</keyword>
<name>A0A1B9A0N7_9FLAO</name>
<accession>A0A1B9A0N7</accession>
<evidence type="ECO:0008006" key="3">
    <source>
        <dbReference type="Google" id="ProtNLM"/>
    </source>
</evidence>
<dbReference type="Proteomes" id="UP000092651">
    <property type="component" value="Unassembled WGS sequence"/>
</dbReference>
<dbReference type="InterPro" id="IPR025975">
    <property type="entry name" value="Polysacc_lyase"/>
</dbReference>
<evidence type="ECO:0000313" key="1">
    <source>
        <dbReference type="EMBL" id="OCA77426.1"/>
    </source>
</evidence>
<proteinExistence type="predicted"/>
<organism evidence="1 2">
    <name type="scientific">Chryseobacterium artocarpi</name>
    <dbReference type="NCBI Taxonomy" id="1414727"/>
    <lineage>
        <taxon>Bacteria</taxon>
        <taxon>Pseudomonadati</taxon>
        <taxon>Bacteroidota</taxon>
        <taxon>Flavobacteriia</taxon>
        <taxon>Flavobacteriales</taxon>
        <taxon>Weeksellaceae</taxon>
        <taxon>Chryseobacterium group</taxon>
        <taxon>Chryseobacterium</taxon>
    </lineage>
</organism>
<dbReference type="Pfam" id="PF14099">
    <property type="entry name" value="Polysacc_lyase"/>
    <property type="match status" value="1"/>
</dbReference>
<dbReference type="EMBL" id="MAYH01000001">
    <property type="protein sequence ID" value="OCA77426.1"/>
    <property type="molecule type" value="Genomic_DNA"/>
</dbReference>
<dbReference type="OrthoDB" id="6394136at2"/>
<dbReference type="AlphaFoldDB" id="A0A1B9A0N7"/>
<dbReference type="Gene3D" id="2.60.120.200">
    <property type="match status" value="1"/>
</dbReference>
<protein>
    <recommendedName>
        <fullName evidence="3">Polysaccharide lyase-like protein</fullName>
    </recommendedName>
</protein>